<dbReference type="AlphaFoldDB" id="A0ABC9VRV5"/>
<comment type="caution">
    <text evidence="2">The sequence shown here is derived from an EMBL/GenBank/DDBJ whole genome shotgun (WGS) entry which is preliminary data.</text>
</comment>
<dbReference type="PRINTS" id="PR01345">
    <property type="entry name" value="CERVTRCPTASE"/>
</dbReference>
<reference evidence="2 3" key="1">
    <citation type="submission" date="2024-06" db="EMBL/GenBank/DDBJ databases">
        <title>The draft genome of Grus japonensis, version 3.</title>
        <authorList>
            <person name="Nabeshima K."/>
            <person name="Suzuki S."/>
            <person name="Onuma M."/>
        </authorList>
    </citation>
    <scope>NUCLEOTIDE SEQUENCE [LARGE SCALE GENOMIC DNA]</scope>
    <source>
        <strain evidence="2 3">451A</strain>
    </source>
</reference>
<protein>
    <submittedName>
        <fullName evidence="2">Mitochondrial enolase superfamily member 1</fullName>
    </submittedName>
</protein>
<evidence type="ECO:0000313" key="3">
    <source>
        <dbReference type="Proteomes" id="UP001623348"/>
    </source>
</evidence>
<feature type="region of interest" description="Disordered" evidence="1">
    <location>
        <begin position="99"/>
        <end position="138"/>
    </location>
</feature>
<evidence type="ECO:0000313" key="2">
    <source>
        <dbReference type="EMBL" id="GAB0176189.1"/>
    </source>
</evidence>
<sequence>MKFNKGKCRVLHLGRNNPMHQYRLGVDQLGSSSAQKDLGVLVDNKLSMSQWTMCPCGQEGQWYPGVHSEEHGQQVKGGYPPHLLCPGEATPGVLCPVLGSPVQERQGTTGESPVKGYEDDEGTGASLLWGKVERAGSV</sequence>
<gene>
    <name evidence="2" type="ORF">GRJ2_000084100</name>
</gene>
<evidence type="ECO:0000256" key="1">
    <source>
        <dbReference type="SAM" id="MobiDB-lite"/>
    </source>
</evidence>
<dbReference type="EMBL" id="BAAFJT010000001">
    <property type="protein sequence ID" value="GAB0176189.1"/>
    <property type="molecule type" value="Genomic_DNA"/>
</dbReference>
<keyword evidence="3" id="KW-1185">Reference proteome</keyword>
<dbReference type="Proteomes" id="UP001623348">
    <property type="component" value="Unassembled WGS sequence"/>
</dbReference>
<proteinExistence type="predicted"/>
<name>A0ABC9VRV5_GRUJA</name>
<accession>A0ABC9VRV5</accession>
<organism evidence="2 3">
    <name type="scientific">Grus japonensis</name>
    <name type="common">Japanese crane</name>
    <name type="synonym">Red-crowned crane</name>
    <dbReference type="NCBI Taxonomy" id="30415"/>
    <lineage>
        <taxon>Eukaryota</taxon>
        <taxon>Metazoa</taxon>
        <taxon>Chordata</taxon>
        <taxon>Craniata</taxon>
        <taxon>Vertebrata</taxon>
        <taxon>Euteleostomi</taxon>
        <taxon>Archelosauria</taxon>
        <taxon>Archosauria</taxon>
        <taxon>Dinosauria</taxon>
        <taxon>Saurischia</taxon>
        <taxon>Theropoda</taxon>
        <taxon>Coelurosauria</taxon>
        <taxon>Aves</taxon>
        <taxon>Neognathae</taxon>
        <taxon>Neoaves</taxon>
        <taxon>Gruiformes</taxon>
        <taxon>Gruidae</taxon>
        <taxon>Grus</taxon>
    </lineage>
</organism>